<dbReference type="Gene3D" id="1.10.260.40">
    <property type="entry name" value="lambda repressor-like DNA-binding domains"/>
    <property type="match status" value="1"/>
</dbReference>
<protein>
    <recommendedName>
        <fullName evidence="1">HTH cro/C1-type domain-containing protein</fullName>
    </recommendedName>
</protein>
<dbReference type="KEGG" id="fae:FAES_3304"/>
<accession>I0KB09</accession>
<reference evidence="2 3" key="1">
    <citation type="journal article" date="2012" name="J. Bacteriol.">
        <title>Genome Sequence of Fibrella aestuarina BUZ 2T, a Filamentous Marine Bacterium.</title>
        <authorList>
            <person name="Filippini M."/>
            <person name="Qi W."/>
            <person name="Blom J."/>
            <person name="Goesmann A."/>
            <person name="Smits T.H."/>
            <person name="Bagheri H.C."/>
        </authorList>
    </citation>
    <scope>NUCLEOTIDE SEQUENCE [LARGE SCALE GENOMIC DNA]</scope>
    <source>
        <strain evidence="3">BUZ 2T</strain>
    </source>
</reference>
<evidence type="ECO:0000313" key="2">
    <source>
        <dbReference type="EMBL" id="CCH01312.1"/>
    </source>
</evidence>
<dbReference type="InterPro" id="IPR001387">
    <property type="entry name" value="Cro/C1-type_HTH"/>
</dbReference>
<feature type="domain" description="HTH cro/C1-type" evidence="1">
    <location>
        <begin position="18"/>
        <end position="76"/>
    </location>
</feature>
<keyword evidence="3" id="KW-1185">Reference proteome</keyword>
<dbReference type="EMBL" id="HE796683">
    <property type="protein sequence ID" value="CCH01312.1"/>
    <property type="molecule type" value="Genomic_DNA"/>
</dbReference>
<dbReference type="InterPro" id="IPR010982">
    <property type="entry name" value="Lambda_DNA-bd_dom_sf"/>
</dbReference>
<dbReference type="RefSeq" id="WP_015332411.1">
    <property type="nucleotide sequence ID" value="NC_020054.1"/>
</dbReference>
<dbReference type="eggNOG" id="COG1396">
    <property type="taxonomic scope" value="Bacteria"/>
</dbReference>
<dbReference type="Proteomes" id="UP000011058">
    <property type="component" value="Chromosome"/>
</dbReference>
<gene>
    <name evidence="2" type="ORF">FAES_3304</name>
</gene>
<organism evidence="2 3">
    <name type="scientific">Fibrella aestuarina BUZ 2</name>
    <dbReference type="NCBI Taxonomy" id="1166018"/>
    <lineage>
        <taxon>Bacteria</taxon>
        <taxon>Pseudomonadati</taxon>
        <taxon>Bacteroidota</taxon>
        <taxon>Cytophagia</taxon>
        <taxon>Cytophagales</taxon>
        <taxon>Spirosomataceae</taxon>
        <taxon>Fibrella</taxon>
    </lineage>
</organism>
<evidence type="ECO:0000259" key="1">
    <source>
        <dbReference type="PROSITE" id="PS50943"/>
    </source>
</evidence>
<sequence length="227" mass="25597">MVEYKFTPEQLKEIGMRLRQLRREKDLKQHELGELFGYAASGRQTLISSLENGRVPIGRLTVDLYVKHLGASRAYILHNQGPHFTSVQRAKTNPTEAKRGNLKLVLPDSLATFHASRGRQGFTYYVHPLLNDEHVGFVLGSVPPPRLLADTLLITRLVTEDELPPLGALLVVRTAEGFEIGWLEKIVQEYLVLETATGRQSVRKLQRPYVYQTYRIDAPLGISGPTL</sequence>
<dbReference type="HOGENOM" id="CLU_1218305_0_0_10"/>
<dbReference type="STRING" id="1166018.FAES_3304"/>
<dbReference type="CDD" id="cd00093">
    <property type="entry name" value="HTH_XRE"/>
    <property type="match status" value="1"/>
</dbReference>
<dbReference type="SUPFAM" id="SSF47413">
    <property type="entry name" value="lambda repressor-like DNA-binding domains"/>
    <property type="match status" value="1"/>
</dbReference>
<dbReference type="AlphaFoldDB" id="I0KB09"/>
<proteinExistence type="predicted"/>
<dbReference type="GO" id="GO:0003677">
    <property type="term" value="F:DNA binding"/>
    <property type="evidence" value="ECO:0007669"/>
    <property type="project" value="InterPro"/>
</dbReference>
<name>I0KB09_9BACT</name>
<dbReference type="SMART" id="SM00530">
    <property type="entry name" value="HTH_XRE"/>
    <property type="match status" value="1"/>
</dbReference>
<dbReference type="PROSITE" id="PS50943">
    <property type="entry name" value="HTH_CROC1"/>
    <property type="match status" value="1"/>
</dbReference>
<evidence type="ECO:0000313" key="3">
    <source>
        <dbReference type="Proteomes" id="UP000011058"/>
    </source>
</evidence>